<dbReference type="EMBL" id="WTVA01000003">
    <property type="protein sequence ID" value="MZR22303.1"/>
    <property type="molecule type" value="Genomic_DNA"/>
</dbReference>
<dbReference type="OrthoDB" id="6531500at2"/>
<dbReference type="Pfam" id="PF09084">
    <property type="entry name" value="NMT1"/>
    <property type="match status" value="1"/>
</dbReference>
<dbReference type="InterPro" id="IPR015168">
    <property type="entry name" value="SsuA/THI5"/>
</dbReference>
<dbReference type="RefSeq" id="WP_161338753.1">
    <property type="nucleotide sequence ID" value="NZ_JBHSDG010000005.1"/>
</dbReference>
<reference evidence="5 6" key="1">
    <citation type="journal article" date="2014" name="Int. J. Syst. Evol. Microbiol.">
        <title>Sneathiella chungangensis sp. nov., isolated from a marine sand, and emended description of the genus Sneathiella.</title>
        <authorList>
            <person name="Siamphan C."/>
            <person name="Kim H."/>
            <person name="Lee J.S."/>
            <person name="Kim W."/>
        </authorList>
    </citation>
    <scope>NUCLEOTIDE SEQUENCE [LARGE SCALE GENOMIC DNA]</scope>
    <source>
        <strain evidence="5 6">KCTC 32476</strain>
    </source>
</reference>
<comment type="similarity">
    <text evidence="2">Belongs to the bacterial solute-binding protein SsuA/TauA family.</text>
</comment>
<dbReference type="Proteomes" id="UP000445696">
    <property type="component" value="Unassembled WGS sequence"/>
</dbReference>
<organism evidence="5 6">
    <name type="scientific">Sneathiella chungangensis</name>
    <dbReference type="NCBI Taxonomy" id="1418234"/>
    <lineage>
        <taxon>Bacteria</taxon>
        <taxon>Pseudomonadati</taxon>
        <taxon>Pseudomonadota</taxon>
        <taxon>Alphaproteobacteria</taxon>
        <taxon>Sneathiellales</taxon>
        <taxon>Sneathiellaceae</taxon>
        <taxon>Sneathiella</taxon>
    </lineage>
</organism>
<evidence type="ECO:0000256" key="2">
    <source>
        <dbReference type="ARBA" id="ARBA00010742"/>
    </source>
</evidence>
<dbReference type="Gene3D" id="3.40.190.10">
    <property type="entry name" value="Periplasmic binding protein-like II"/>
    <property type="match status" value="2"/>
</dbReference>
<name>A0A845ME04_9PROT</name>
<evidence type="ECO:0000313" key="5">
    <source>
        <dbReference type="EMBL" id="MZR22303.1"/>
    </source>
</evidence>
<keyword evidence="3" id="KW-0732">Signal</keyword>
<protein>
    <recommendedName>
        <fullName evidence="4">SsuA/THI5-like domain-containing protein</fullName>
    </recommendedName>
</protein>
<evidence type="ECO:0000313" key="6">
    <source>
        <dbReference type="Proteomes" id="UP000445696"/>
    </source>
</evidence>
<gene>
    <name evidence="5" type="ORF">GQF03_08170</name>
</gene>
<keyword evidence="6" id="KW-1185">Reference proteome</keyword>
<comment type="caution">
    <text evidence="5">The sequence shown here is derived from an EMBL/GenBank/DDBJ whole genome shotgun (WGS) entry which is preliminary data.</text>
</comment>
<dbReference type="AlphaFoldDB" id="A0A845ME04"/>
<dbReference type="SUPFAM" id="SSF53850">
    <property type="entry name" value="Periplasmic binding protein-like II"/>
    <property type="match status" value="1"/>
</dbReference>
<feature type="domain" description="SsuA/THI5-like" evidence="4">
    <location>
        <begin position="18"/>
        <end position="223"/>
    </location>
</feature>
<evidence type="ECO:0000256" key="1">
    <source>
        <dbReference type="ARBA" id="ARBA00004418"/>
    </source>
</evidence>
<comment type="subcellular location">
    <subcellularLocation>
        <location evidence="1">Periplasm</location>
    </subcellularLocation>
</comment>
<accession>A0A845ME04</accession>
<dbReference type="PANTHER" id="PTHR30024">
    <property type="entry name" value="ALIPHATIC SULFONATES-BINDING PROTEIN-RELATED"/>
    <property type="match status" value="1"/>
</dbReference>
<evidence type="ECO:0000256" key="3">
    <source>
        <dbReference type="ARBA" id="ARBA00022729"/>
    </source>
</evidence>
<proteinExistence type="inferred from homology"/>
<dbReference type="GO" id="GO:0042597">
    <property type="term" value="C:periplasmic space"/>
    <property type="evidence" value="ECO:0007669"/>
    <property type="project" value="UniProtKB-SubCell"/>
</dbReference>
<sequence>MEKIHIQFTLFSAFYSPLISTMSGGFLKAEGLEPVWSVSAPGKSAIDALKDGSAHVVQSALSHGFGALARGEEMTISHFAQINEMDGFFLTAREPDPDFTWKKLEGAEVVLFGGGQPLVMFKYACHKAGIDYDRIKVINVGGAAAMDKAFREGQGHYVQQQGPFPQQLEAEGIGHIVAEVGKQIGTCGFSSLAATKDWLKSDMAAAFMRAYRKTRAYMTETPAAEIAKAEKPYFPDIDEAALTRCIATYQTLGCWTPHVEITQAAYEATMDIFAYNGLLKERYAYDLICGRPPA</sequence>
<dbReference type="PANTHER" id="PTHR30024:SF47">
    <property type="entry name" value="TAURINE-BINDING PERIPLASMIC PROTEIN"/>
    <property type="match status" value="1"/>
</dbReference>
<evidence type="ECO:0000259" key="4">
    <source>
        <dbReference type="Pfam" id="PF09084"/>
    </source>
</evidence>